<evidence type="ECO:0000313" key="3">
    <source>
        <dbReference type="Proteomes" id="UP000663852"/>
    </source>
</evidence>
<accession>A0A814LEB1</accession>
<feature type="region of interest" description="Disordered" evidence="1">
    <location>
        <begin position="36"/>
        <end position="63"/>
    </location>
</feature>
<organism evidence="2 3">
    <name type="scientific">Adineta ricciae</name>
    <name type="common">Rotifer</name>
    <dbReference type="NCBI Taxonomy" id="249248"/>
    <lineage>
        <taxon>Eukaryota</taxon>
        <taxon>Metazoa</taxon>
        <taxon>Spiralia</taxon>
        <taxon>Gnathifera</taxon>
        <taxon>Rotifera</taxon>
        <taxon>Eurotatoria</taxon>
        <taxon>Bdelloidea</taxon>
        <taxon>Adinetida</taxon>
        <taxon>Adinetidae</taxon>
        <taxon>Adineta</taxon>
    </lineage>
</organism>
<dbReference type="AlphaFoldDB" id="A0A814LEB1"/>
<evidence type="ECO:0000313" key="2">
    <source>
        <dbReference type="EMBL" id="CAF1064691.1"/>
    </source>
</evidence>
<dbReference type="EMBL" id="CAJNOJ010000083">
    <property type="protein sequence ID" value="CAF1064691.1"/>
    <property type="molecule type" value="Genomic_DNA"/>
</dbReference>
<dbReference type="OrthoDB" id="10063558at2759"/>
<evidence type="ECO:0000256" key="1">
    <source>
        <dbReference type="SAM" id="MobiDB-lite"/>
    </source>
</evidence>
<sequence length="92" mass="10848">MPSIVIFYCLFLGNYDDIRRWNGAPIYSNLLPETYSSEKTKTRSEEIEYNSKNLPSSPASEKNDEHRTVHAHHLFYADIKHTFIRFLRETPV</sequence>
<comment type="caution">
    <text evidence="2">The sequence shown here is derived from an EMBL/GenBank/DDBJ whole genome shotgun (WGS) entry which is preliminary data.</text>
</comment>
<dbReference type="Proteomes" id="UP000663852">
    <property type="component" value="Unassembled WGS sequence"/>
</dbReference>
<reference evidence="2" key="1">
    <citation type="submission" date="2021-02" db="EMBL/GenBank/DDBJ databases">
        <authorList>
            <person name="Nowell W R."/>
        </authorList>
    </citation>
    <scope>NUCLEOTIDE SEQUENCE</scope>
</reference>
<proteinExistence type="predicted"/>
<feature type="compositionally biased region" description="Polar residues" evidence="1">
    <location>
        <begin position="50"/>
        <end position="60"/>
    </location>
</feature>
<protein>
    <submittedName>
        <fullName evidence="2">Uncharacterized protein</fullName>
    </submittedName>
</protein>
<gene>
    <name evidence="2" type="ORF">EDS130_LOCUS18110</name>
</gene>
<feature type="compositionally biased region" description="Basic and acidic residues" evidence="1">
    <location>
        <begin position="36"/>
        <end position="46"/>
    </location>
</feature>
<name>A0A814LEB1_ADIRI</name>